<dbReference type="Pfam" id="PF00643">
    <property type="entry name" value="zf-B_box"/>
    <property type="match status" value="1"/>
</dbReference>
<proteinExistence type="predicted"/>
<dbReference type="InterPro" id="IPR011042">
    <property type="entry name" value="6-blade_b-propeller_TolB-like"/>
</dbReference>
<keyword evidence="2" id="KW-0175">Coiled coil</keyword>
<dbReference type="InterPro" id="IPR047153">
    <property type="entry name" value="TRIM45/56/19-like"/>
</dbReference>
<dbReference type="SUPFAM" id="SSF101898">
    <property type="entry name" value="NHL repeat"/>
    <property type="match status" value="1"/>
</dbReference>
<keyword evidence="1" id="KW-0479">Metal-binding</keyword>
<dbReference type="OrthoDB" id="6102545at2759"/>
<dbReference type="InterPro" id="IPR000315">
    <property type="entry name" value="Znf_B-box"/>
</dbReference>
<evidence type="ECO:0000313" key="4">
    <source>
        <dbReference type="EMBL" id="OWF43697.1"/>
    </source>
</evidence>
<dbReference type="GO" id="GO:0008270">
    <property type="term" value="F:zinc ion binding"/>
    <property type="evidence" value="ECO:0007669"/>
    <property type="project" value="UniProtKB-KW"/>
</dbReference>
<dbReference type="InterPro" id="IPR015943">
    <property type="entry name" value="WD40/YVTN_repeat-like_dom_sf"/>
</dbReference>
<dbReference type="EMBL" id="NEDP02005024">
    <property type="protein sequence ID" value="OWF43697.1"/>
    <property type="molecule type" value="Genomic_DNA"/>
</dbReference>
<keyword evidence="5" id="KW-1185">Reference proteome</keyword>
<dbReference type="SUPFAM" id="SSF57845">
    <property type="entry name" value="B-box zinc-binding domain"/>
    <property type="match status" value="1"/>
</dbReference>
<comment type="caution">
    <text evidence="4">The sequence shown here is derived from an EMBL/GenBank/DDBJ whole genome shotgun (WGS) entry which is preliminary data.</text>
</comment>
<dbReference type="Proteomes" id="UP000242188">
    <property type="component" value="Unassembled WGS sequence"/>
</dbReference>
<name>A0A210Q4N5_MIZYE</name>
<dbReference type="AlphaFoldDB" id="A0A210Q4N5"/>
<dbReference type="Gene3D" id="2.120.10.30">
    <property type="entry name" value="TolB, C-terminal domain"/>
    <property type="match status" value="1"/>
</dbReference>
<dbReference type="CDD" id="cd20207">
    <property type="entry name" value="Bbox2_GefO-like"/>
    <property type="match status" value="1"/>
</dbReference>
<protein>
    <recommendedName>
        <fullName evidence="3">B box-type domain-containing protein</fullName>
    </recommendedName>
</protein>
<evidence type="ECO:0000256" key="2">
    <source>
        <dbReference type="SAM" id="Coils"/>
    </source>
</evidence>
<gene>
    <name evidence="4" type="ORF">KP79_PYT04230</name>
</gene>
<feature type="domain" description="B box-type" evidence="3">
    <location>
        <begin position="225"/>
        <end position="266"/>
    </location>
</feature>
<dbReference type="Gene3D" id="2.130.10.10">
    <property type="entry name" value="YVTN repeat-like/Quinoprotein amine dehydrogenase"/>
    <property type="match status" value="1"/>
</dbReference>
<evidence type="ECO:0000259" key="3">
    <source>
        <dbReference type="PROSITE" id="PS50119"/>
    </source>
</evidence>
<evidence type="ECO:0000313" key="5">
    <source>
        <dbReference type="Proteomes" id="UP000242188"/>
    </source>
</evidence>
<dbReference type="Gene3D" id="3.30.160.60">
    <property type="entry name" value="Classic Zinc Finger"/>
    <property type="match status" value="1"/>
</dbReference>
<keyword evidence="1" id="KW-0863">Zinc-finger</keyword>
<evidence type="ECO:0000256" key="1">
    <source>
        <dbReference type="PROSITE-ProRule" id="PRU00024"/>
    </source>
</evidence>
<dbReference type="PROSITE" id="PS50119">
    <property type="entry name" value="ZF_BBOX"/>
    <property type="match status" value="1"/>
</dbReference>
<sequence>MDSGSTSGLLQCSSMDTTWSDWILDSNYNNVNEDDLAAEISKLNDLAYQTDDEHLVTSGQESDIEVTLAVDHNVETSEPTYGVTIDTVDKEHTKLDSELFGGYVSSVLQYSDVDVGQCSPVSQEDRGDDALVQNNEEVVSPNDKRNQSEPSLLPHIVTVQGEITVPSPNVTPQITIQVDSHVSQNSSDTGIGLSNEGGYSFPSADVEIDVQTKENAPGSRGKSRKVTVVCDKHEDVMAVSYCKLCDGLVCENCVINLHVGHQVEPVANAIETKKQELVEMLDILTENYIPKLHQRIISNTHFRKRYEDRIDELMNEVKTRETKLQSLLQNTTAAHIATLSNHRKDQKEKSCRVETEWDDRLVHIRDLVKEGHTVCTPGKAFRVVKDLSSTLKSLDAALGELHGTIQTPALARSDISEEVVTDLLGALTTTEERSVDLPQQENLELHTTFKFAKNSIWALETHGDGSAWIAAHEDSTIRLVTKTGVVLRCVTLSAKVYDITVNADGNLLISTVHDHHVWQLSSSRDIKRFVKFKDMYPCGMFASPNGHVFVGLVGGGLRDKHANSRQFVVKISSTGNVLQRYEKDETGNALYSLPYRICENTNNDVCVVDWTDPAEARLVVTDQTGKLNFIYTGFKEDAHAFRPGGLTCTPAGMILICDIYKDFIHVLNKDGQCTMLLNSERLGGLYGPCDLSLDPDGFLWVGGCKGNIQCLKYS</sequence>
<dbReference type="PANTHER" id="PTHR25462">
    <property type="entry name" value="BONUS, ISOFORM C-RELATED"/>
    <property type="match status" value="1"/>
</dbReference>
<dbReference type="PANTHER" id="PTHR25462:SF296">
    <property type="entry name" value="MEIOTIC P26, ISOFORM F"/>
    <property type="match status" value="1"/>
</dbReference>
<keyword evidence="1" id="KW-0862">Zinc</keyword>
<reference evidence="4 5" key="1">
    <citation type="journal article" date="2017" name="Nat. Ecol. Evol.">
        <title>Scallop genome provides insights into evolution of bilaterian karyotype and development.</title>
        <authorList>
            <person name="Wang S."/>
            <person name="Zhang J."/>
            <person name="Jiao W."/>
            <person name="Li J."/>
            <person name="Xun X."/>
            <person name="Sun Y."/>
            <person name="Guo X."/>
            <person name="Huan P."/>
            <person name="Dong B."/>
            <person name="Zhang L."/>
            <person name="Hu X."/>
            <person name="Sun X."/>
            <person name="Wang J."/>
            <person name="Zhao C."/>
            <person name="Wang Y."/>
            <person name="Wang D."/>
            <person name="Huang X."/>
            <person name="Wang R."/>
            <person name="Lv J."/>
            <person name="Li Y."/>
            <person name="Zhang Z."/>
            <person name="Liu B."/>
            <person name="Lu W."/>
            <person name="Hui Y."/>
            <person name="Liang J."/>
            <person name="Zhou Z."/>
            <person name="Hou R."/>
            <person name="Li X."/>
            <person name="Liu Y."/>
            <person name="Li H."/>
            <person name="Ning X."/>
            <person name="Lin Y."/>
            <person name="Zhao L."/>
            <person name="Xing Q."/>
            <person name="Dou J."/>
            <person name="Li Y."/>
            <person name="Mao J."/>
            <person name="Guo H."/>
            <person name="Dou H."/>
            <person name="Li T."/>
            <person name="Mu C."/>
            <person name="Jiang W."/>
            <person name="Fu Q."/>
            <person name="Fu X."/>
            <person name="Miao Y."/>
            <person name="Liu J."/>
            <person name="Yu Q."/>
            <person name="Li R."/>
            <person name="Liao H."/>
            <person name="Li X."/>
            <person name="Kong Y."/>
            <person name="Jiang Z."/>
            <person name="Chourrout D."/>
            <person name="Li R."/>
            <person name="Bao Z."/>
        </authorList>
    </citation>
    <scope>NUCLEOTIDE SEQUENCE [LARGE SCALE GENOMIC DNA]</scope>
    <source>
        <strain evidence="4 5">PY_sf001</strain>
    </source>
</reference>
<accession>A0A210Q4N5</accession>
<organism evidence="4 5">
    <name type="scientific">Mizuhopecten yessoensis</name>
    <name type="common">Japanese scallop</name>
    <name type="synonym">Patinopecten yessoensis</name>
    <dbReference type="NCBI Taxonomy" id="6573"/>
    <lineage>
        <taxon>Eukaryota</taxon>
        <taxon>Metazoa</taxon>
        <taxon>Spiralia</taxon>
        <taxon>Lophotrochozoa</taxon>
        <taxon>Mollusca</taxon>
        <taxon>Bivalvia</taxon>
        <taxon>Autobranchia</taxon>
        <taxon>Pteriomorphia</taxon>
        <taxon>Pectinida</taxon>
        <taxon>Pectinoidea</taxon>
        <taxon>Pectinidae</taxon>
        <taxon>Mizuhopecten</taxon>
    </lineage>
</organism>
<feature type="coiled-coil region" evidence="2">
    <location>
        <begin position="267"/>
        <end position="330"/>
    </location>
</feature>